<accession>A0ABT9ZC24</accession>
<protein>
    <submittedName>
        <fullName evidence="1">Uncharacterized protein</fullName>
    </submittedName>
</protein>
<dbReference type="Proteomes" id="UP001234495">
    <property type="component" value="Unassembled WGS sequence"/>
</dbReference>
<name>A0ABT9ZC24_9BACI</name>
<reference evidence="1 2" key="1">
    <citation type="submission" date="2023-07" db="EMBL/GenBank/DDBJ databases">
        <title>Genomic Encyclopedia of Type Strains, Phase IV (KMG-IV): sequencing the most valuable type-strain genomes for metagenomic binning, comparative biology and taxonomic classification.</title>
        <authorList>
            <person name="Goeker M."/>
        </authorList>
    </citation>
    <scope>NUCLEOTIDE SEQUENCE [LARGE SCALE GENOMIC DNA]</scope>
    <source>
        <strain evidence="1 2">DSM 29005</strain>
    </source>
</reference>
<proteinExistence type="predicted"/>
<gene>
    <name evidence="1" type="ORF">J2S19_001064</name>
</gene>
<organism evidence="1 2">
    <name type="scientific">Metabacillus malikii</name>
    <dbReference type="NCBI Taxonomy" id="1504265"/>
    <lineage>
        <taxon>Bacteria</taxon>
        <taxon>Bacillati</taxon>
        <taxon>Bacillota</taxon>
        <taxon>Bacilli</taxon>
        <taxon>Bacillales</taxon>
        <taxon>Bacillaceae</taxon>
        <taxon>Metabacillus</taxon>
    </lineage>
</organism>
<evidence type="ECO:0000313" key="2">
    <source>
        <dbReference type="Proteomes" id="UP001234495"/>
    </source>
</evidence>
<sequence>MKRYKLKRNFRGIKKGTQFYLIAESEFIGIKDFVLRTKDFKTRISINETELQTYFILMKRVEDRDFNRY</sequence>
<dbReference type="RefSeq" id="WP_307338145.1">
    <property type="nucleotide sequence ID" value="NZ_JAUSUD010000003.1"/>
</dbReference>
<dbReference type="EMBL" id="JAUSUD010000003">
    <property type="protein sequence ID" value="MDQ0229812.1"/>
    <property type="molecule type" value="Genomic_DNA"/>
</dbReference>
<comment type="caution">
    <text evidence="1">The sequence shown here is derived from an EMBL/GenBank/DDBJ whole genome shotgun (WGS) entry which is preliminary data.</text>
</comment>
<evidence type="ECO:0000313" key="1">
    <source>
        <dbReference type="EMBL" id="MDQ0229812.1"/>
    </source>
</evidence>
<keyword evidence="2" id="KW-1185">Reference proteome</keyword>